<dbReference type="SMART" id="SM00418">
    <property type="entry name" value="HTH_ARSR"/>
    <property type="match status" value="1"/>
</dbReference>
<dbReference type="Gene3D" id="1.10.10.10">
    <property type="entry name" value="Winged helix-like DNA-binding domain superfamily/Winged helix DNA-binding domain"/>
    <property type="match status" value="1"/>
</dbReference>
<dbReference type="PRINTS" id="PR00778">
    <property type="entry name" value="HTHARSR"/>
</dbReference>
<sequence length="90" mass="9967">MDTPAATTTLSALAHQARLDIFRTLLRHGELPAGELATELGIPSSTLSFHLKDLRIAGLIVSRRQGRHLLYRADRDRLAELMAFLMAFPA</sequence>
<evidence type="ECO:0000256" key="3">
    <source>
        <dbReference type="ARBA" id="ARBA00023163"/>
    </source>
</evidence>
<dbReference type="InterPro" id="IPR011991">
    <property type="entry name" value="ArsR-like_HTH"/>
</dbReference>
<dbReference type="PROSITE" id="PS50987">
    <property type="entry name" value="HTH_ARSR_2"/>
    <property type="match status" value="1"/>
</dbReference>
<dbReference type="InterPro" id="IPR001845">
    <property type="entry name" value="HTH_ArsR_DNA-bd_dom"/>
</dbReference>
<accession>A0A1N7JAB3</accession>
<dbReference type="InterPro" id="IPR051011">
    <property type="entry name" value="Metal_resp_trans_reg"/>
</dbReference>
<dbReference type="Proteomes" id="UP000185678">
    <property type="component" value="Unassembled WGS sequence"/>
</dbReference>
<keyword evidence="2 5" id="KW-0238">DNA-binding</keyword>
<evidence type="ECO:0000256" key="1">
    <source>
        <dbReference type="ARBA" id="ARBA00023015"/>
    </source>
</evidence>
<proteinExistence type="predicted"/>
<dbReference type="NCBIfam" id="NF033788">
    <property type="entry name" value="HTH_metalloreg"/>
    <property type="match status" value="1"/>
</dbReference>
<reference evidence="5 6" key="1">
    <citation type="submission" date="2017-01" db="EMBL/GenBank/DDBJ databases">
        <authorList>
            <person name="Mah S.A."/>
            <person name="Swanson W.J."/>
            <person name="Moy G.W."/>
            <person name="Vacquier V.D."/>
        </authorList>
    </citation>
    <scope>NUCLEOTIDE SEQUENCE [LARGE SCALE GENOMIC DNA]</scope>
    <source>
        <strain evidence="5 6">DSM 11589</strain>
    </source>
</reference>
<protein>
    <submittedName>
        <fullName evidence="5">DNA-binding transcriptional regulator, ArsR family</fullName>
    </submittedName>
</protein>
<evidence type="ECO:0000256" key="2">
    <source>
        <dbReference type="ARBA" id="ARBA00023125"/>
    </source>
</evidence>
<dbReference type="CDD" id="cd00090">
    <property type="entry name" value="HTH_ARSR"/>
    <property type="match status" value="1"/>
</dbReference>
<dbReference type="GO" id="GO:0003677">
    <property type="term" value="F:DNA binding"/>
    <property type="evidence" value="ECO:0007669"/>
    <property type="project" value="UniProtKB-KW"/>
</dbReference>
<dbReference type="EMBL" id="FTOA01000002">
    <property type="protein sequence ID" value="SIS46217.1"/>
    <property type="molecule type" value="Genomic_DNA"/>
</dbReference>
<evidence type="ECO:0000259" key="4">
    <source>
        <dbReference type="PROSITE" id="PS50987"/>
    </source>
</evidence>
<dbReference type="PANTHER" id="PTHR43132">
    <property type="entry name" value="ARSENICAL RESISTANCE OPERON REPRESSOR ARSR-RELATED"/>
    <property type="match status" value="1"/>
</dbReference>
<dbReference type="STRING" id="80876.SAMN05421779_10224"/>
<dbReference type="PANTHER" id="PTHR43132:SF2">
    <property type="entry name" value="ARSENICAL RESISTANCE OPERON REPRESSOR ARSR-RELATED"/>
    <property type="match status" value="1"/>
</dbReference>
<feature type="domain" description="HTH arsR-type" evidence="4">
    <location>
        <begin position="1"/>
        <end position="90"/>
    </location>
</feature>
<keyword evidence="6" id="KW-1185">Reference proteome</keyword>
<evidence type="ECO:0000313" key="5">
    <source>
        <dbReference type="EMBL" id="SIS46217.1"/>
    </source>
</evidence>
<dbReference type="InterPro" id="IPR036388">
    <property type="entry name" value="WH-like_DNA-bd_sf"/>
</dbReference>
<dbReference type="InterPro" id="IPR036390">
    <property type="entry name" value="WH_DNA-bd_sf"/>
</dbReference>
<keyword evidence="1" id="KW-0805">Transcription regulation</keyword>
<organism evidence="5 6">
    <name type="scientific">Insolitispirillum peregrinum</name>
    <dbReference type="NCBI Taxonomy" id="80876"/>
    <lineage>
        <taxon>Bacteria</taxon>
        <taxon>Pseudomonadati</taxon>
        <taxon>Pseudomonadota</taxon>
        <taxon>Alphaproteobacteria</taxon>
        <taxon>Rhodospirillales</taxon>
        <taxon>Novispirillaceae</taxon>
        <taxon>Insolitispirillum</taxon>
    </lineage>
</organism>
<dbReference type="AlphaFoldDB" id="A0A1N7JAB3"/>
<name>A0A1N7JAB3_9PROT</name>
<dbReference type="RefSeq" id="WP_076398963.1">
    <property type="nucleotide sequence ID" value="NZ_FTOA01000002.1"/>
</dbReference>
<keyword evidence="3" id="KW-0804">Transcription</keyword>
<evidence type="ECO:0000313" key="6">
    <source>
        <dbReference type="Proteomes" id="UP000185678"/>
    </source>
</evidence>
<gene>
    <name evidence="5" type="ORF">SAMN05421779_10224</name>
</gene>
<dbReference type="SUPFAM" id="SSF46785">
    <property type="entry name" value="Winged helix' DNA-binding domain"/>
    <property type="match status" value="1"/>
</dbReference>
<dbReference type="GO" id="GO:0003700">
    <property type="term" value="F:DNA-binding transcription factor activity"/>
    <property type="evidence" value="ECO:0007669"/>
    <property type="project" value="InterPro"/>
</dbReference>
<dbReference type="Pfam" id="PF12840">
    <property type="entry name" value="HTH_20"/>
    <property type="match status" value="1"/>
</dbReference>